<organism evidence="1">
    <name type="scientific">marine sediment metagenome</name>
    <dbReference type="NCBI Taxonomy" id="412755"/>
    <lineage>
        <taxon>unclassified sequences</taxon>
        <taxon>metagenomes</taxon>
        <taxon>ecological metagenomes</taxon>
    </lineage>
</organism>
<dbReference type="EMBL" id="LAZR01008967">
    <property type="protein sequence ID" value="KKM75508.1"/>
    <property type="molecule type" value="Genomic_DNA"/>
</dbReference>
<proteinExistence type="predicted"/>
<dbReference type="AlphaFoldDB" id="A0A0F9K0K1"/>
<evidence type="ECO:0000313" key="1">
    <source>
        <dbReference type="EMBL" id="KKM75508.1"/>
    </source>
</evidence>
<comment type="caution">
    <text evidence="1">The sequence shown here is derived from an EMBL/GenBank/DDBJ whole genome shotgun (WGS) entry which is preliminary data.</text>
</comment>
<reference evidence="1" key="1">
    <citation type="journal article" date="2015" name="Nature">
        <title>Complex archaea that bridge the gap between prokaryotes and eukaryotes.</title>
        <authorList>
            <person name="Spang A."/>
            <person name="Saw J.H."/>
            <person name="Jorgensen S.L."/>
            <person name="Zaremba-Niedzwiedzka K."/>
            <person name="Martijn J."/>
            <person name="Lind A.E."/>
            <person name="van Eijk R."/>
            <person name="Schleper C."/>
            <person name="Guy L."/>
            <person name="Ettema T.J."/>
        </authorList>
    </citation>
    <scope>NUCLEOTIDE SEQUENCE</scope>
</reference>
<sequence>MKKFNLSQYRGLKKKLKKFVESLDFKNVKDLRSVYGQKKPMITCRIERG</sequence>
<protein>
    <submittedName>
        <fullName evidence="1">Uncharacterized protein</fullName>
    </submittedName>
</protein>
<gene>
    <name evidence="1" type="ORF">LCGC14_1389570</name>
</gene>
<name>A0A0F9K0K1_9ZZZZ</name>
<accession>A0A0F9K0K1</accession>